<reference evidence="2 3" key="1">
    <citation type="submission" date="2021-06" db="EMBL/GenBank/DDBJ databases">
        <title>Caerostris extrusa draft genome.</title>
        <authorList>
            <person name="Kono N."/>
            <person name="Arakawa K."/>
        </authorList>
    </citation>
    <scope>NUCLEOTIDE SEQUENCE [LARGE SCALE GENOMIC DNA]</scope>
</reference>
<proteinExistence type="predicted"/>
<organism evidence="2 3">
    <name type="scientific">Caerostris extrusa</name>
    <name type="common">Bark spider</name>
    <name type="synonym">Caerostris bankana</name>
    <dbReference type="NCBI Taxonomy" id="172846"/>
    <lineage>
        <taxon>Eukaryota</taxon>
        <taxon>Metazoa</taxon>
        <taxon>Ecdysozoa</taxon>
        <taxon>Arthropoda</taxon>
        <taxon>Chelicerata</taxon>
        <taxon>Arachnida</taxon>
        <taxon>Araneae</taxon>
        <taxon>Araneomorphae</taxon>
        <taxon>Entelegynae</taxon>
        <taxon>Araneoidea</taxon>
        <taxon>Araneidae</taxon>
        <taxon>Caerostris</taxon>
    </lineage>
</organism>
<keyword evidence="1" id="KW-1133">Transmembrane helix</keyword>
<keyword evidence="1" id="KW-0472">Membrane</keyword>
<comment type="caution">
    <text evidence="2">The sequence shown here is derived from an EMBL/GenBank/DDBJ whole genome shotgun (WGS) entry which is preliminary data.</text>
</comment>
<keyword evidence="1" id="KW-0812">Transmembrane</keyword>
<evidence type="ECO:0000313" key="3">
    <source>
        <dbReference type="Proteomes" id="UP001054945"/>
    </source>
</evidence>
<protein>
    <submittedName>
        <fullName evidence="2">Uncharacterized protein</fullName>
    </submittedName>
</protein>
<evidence type="ECO:0000313" key="2">
    <source>
        <dbReference type="EMBL" id="GIY77585.1"/>
    </source>
</evidence>
<gene>
    <name evidence="2" type="ORF">CEXT_815951</name>
</gene>
<name>A0AAV4W686_CAEEX</name>
<dbReference type="AlphaFoldDB" id="A0AAV4W686"/>
<dbReference type="Proteomes" id="UP001054945">
    <property type="component" value="Unassembled WGS sequence"/>
</dbReference>
<evidence type="ECO:0000256" key="1">
    <source>
        <dbReference type="SAM" id="Phobius"/>
    </source>
</evidence>
<accession>A0AAV4W686</accession>
<keyword evidence="3" id="KW-1185">Reference proteome</keyword>
<sequence>MNNLLSLISRDIPSFGPGFLGLIIASVQVVVIGPKGPSGFAFVPGNCFSLDLKWLVLTEMIPYPEIRGLMIY</sequence>
<dbReference type="EMBL" id="BPLR01015645">
    <property type="protein sequence ID" value="GIY77585.1"/>
    <property type="molecule type" value="Genomic_DNA"/>
</dbReference>
<feature type="transmembrane region" description="Helical" evidence="1">
    <location>
        <begin position="12"/>
        <end position="32"/>
    </location>
</feature>